<dbReference type="EMBL" id="GBRH01256376">
    <property type="protein sequence ID" value="JAD41519.1"/>
    <property type="molecule type" value="Transcribed_RNA"/>
</dbReference>
<reference evidence="1" key="2">
    <citation type="journal article" date="2015" name="Data Brief">
        <title>Shoot transcriptome of the giant reed, Arundo donax.</title>
        <authorList>
            <person name="Barrero R.A."/>
            <person name="Guerrero F.D."/>
            <person name="Moolhuijzen P."/>
            <person name="Goolsby J.A."/>
            <person name="Tidwell J."/>
            <person name="Bellgard S.E."/>
            <person name="Bellgard M.I."/>
        </authorList>
    </citation>
    <scope>NUCLEOTIDE SEQUENCE</scope>
    <source>
        <tissue evidence="1">Shoot tissue taken approximately 20 cm above the soil surface</tissue>
    </source>
</reference>
<name>A0A0A8ZQ47_ARUDO</name>
<evidence type="ECO:0000313" key="1">
    <source>
        <dbReference type="EMBL" id="JAD41519.1"/>
    </source>
</evidence>
<organism evidence="1">
    <name type="scientific">Arundo donax</name>
    <name type="common">Giant reed</name>
    <name type="synonym">Donax arundinaceus</name>
    <dbReference type="NCBI Taxonomy" id="35708"/>
    <lineage>
        <taxon>Eukaryota</taxon>
        <taxon>Viridiplantae</taxon>
        <taxon>Streptophyta</taxon>
        <taxon>Embryophyta</taxon>
        <taxon>Tracheophyta</taxon>
        <taxon>Spermatophyta</taxon>
        <taxon>Magnoliopsida</taxon>
        <taxon>Liliopsida</taxon>
        <taxon>Poales</taxon>
        <taxon>Poaceae</taxon>
        <taxon>PACMAD clade</taxon>
        <taxon>Arundinoideae</taxon>
        <taxon>Arundineae</taxon>
        <taxon>Arundo</taxon>
    </lineage>
</organism>
<dbReference type="AlphaFoldDB" id="A0A0A8ZQ47"/>
<protein>
    <submittedName>
        <fullName evidence="1">Uncharacterized protein</fullName>
    </submittedName>
</protein>
<proteinExistence type="predicted"/>
<reference evidence="1" key="1">
    <citation type="submission" date="2014-09" db="EMBL/GenBank/DDBJ databases">
        <authorList>
            <person name="Magalhaes I.L.F."/>
            <person name="Oliveira U."/>
            <person name="Santos F.R."/>
            <person name="Vidigal T.H.D.A."/>
            <person name="Brescovit A.D."/>
            <person name="Santos A.J."/>
        </authorList>
    </citation>
    <scope>NUCLEOTIDE SEQUENCE</scope>
    <source>
        <tissue evidence="1">Shoot tissue taken approximately 20 cm above the soil surface</tissue>
    </source>
</reference>
<accession>A0A0A8ZQ47</accession>
<sequence>MVLLLSEMHKFGDLLCELLQIVRTHLCGTCVSLKSYLLC</sequence>